<evidence type="ECO:0000256" key="1">
    <source>
        <dbReference type="SAM" id="MobiDB-lite"/>
    </source>
</evidence>
<dbReference type="EMBL" id="KT862254">
    <property type="protein sequence ID" value="ANC51611.1"/>
    <property type="molecule type" value="Genomic_DNA"/>
</dbReference>
<reference evidence="2 3" key="1">
    <citation type="journal article" date="2016" name="Infect. Genet. Evol.">
        <title>Circular replication-associated protein encoding DNA viruses identified in the faecal matter of various animals in New Zealand.</title>
        <authorList>
            <person name="Steel O."/>
            <person name="Kraberger S."/>
            <person name="Sikorski A."/>
            <person name="Young L.M."/>
            <person name="Catchpole R.J."/>
            <person name="Stevens A.J."/>
            <person name="Ladley J.J."/>
            <person name="Coray D.S."/>
            <person name="Stainton D."/>
            <person name="Dayaram A."/>
            <person name="Julian L."/>
            <person name="van Bysterveldt K."/>
            <person name="Varsani A."/>
        </authorList>
    </citation>
    <scope>NUCLEOTIDE SEQUENCE [LARGE SCALE GENOMIC DNA]</scope>
    <source>
        <strain evidence="2">53_Fec7_dog</strain>
    </source>
</reference>
<dbReference type="RefSeq" id="YP_009252370.1">
    <property type="nucleotide sequence ID" value="NC_030147.1"/>
</dbReference>
<sequence length="308" mass="35352">MPIRRRSSRRSAGKRRYPRRYRKAPARRRRQTRRMPARRVTRRRILNVSSIKKRDNMMSAVINPGEARPTLGPLTTTTGFTSLYIPTARTLAPANDQGESMRQRQTTYAGWVQRAVQVDIIGGGVWKWRRIVFAYKGGESLWTGEFPGQWTEPFFSKSVKPDPDDPLPIAPDMVRLIGQPQSAQANAIRDLLWDGHEGVDWSSQYTAKVDTKRVRLMSDKTYVFNPGNESGMSRTYRFWYPIGHNIVYDDDEWGASAFGRVSPISVQSKLGFGDVYIYDIAYRVVPSSGSVEAQMQFSPEGTYYWHER</sequence>
<evidence type="ECO:0000313" key="3">
    <source>
        <dbReference type="Proteomes" id="UP000201709"/>
    </source>
</evidence>
<evidence type="ECO:0000313" key="2">
    <source>
        <dbReference type="EMBL" id="ANC51611.1"/>
    </source>
</evidence>
<organism evidence="2 3">
    <name type="scientific">Canine associated gemygorvirus 1</name>
    <dbReference type="NCBI Taxonomy" id="1985425"/>
    <lineage>
        <taxon>Viruses</taxon>
        <taxon>Monodnaviria</taxon>
        <taxon>Shotokuvirae</taxon>
        <taxon>Cressdnaviricota</taxon>
        <taxon>Repensiviricetes</taxon>
        <taxon>Geplafuvirales</taxon>
        <taxon>Genomoviridae</taxon>
        <taxon>Gemygorvirus</taxon>
        <taxon>Gemygorvirus cania1</taxon>
    </lineage>
</organism>
<dbReference type="KEGG" id="vg:27815511"/>
<protein>
    <submittedName>
        <fullName evidence="2">Capsid protein</fullName>
    </submittedName>
</protein>
<dbReference type="OrthoDB" id="7982at10239"/>
<proteinExistence type="predicted"/>
<dbReference type="Proteomes" id="UP000201709">
    <property type="component" value="Segment"/>
</dbReference>
<feature type="region of interest" description="Disordered" evidence="1">
    <location>
        <begin position="1"/>
        <end position="37"/>
    </location>
</feature>
<keyword evidence="3" id="KW-1185">Reference proteome</keyword>
<name>A0A161I5N9_9VIRU</name>
<dbReference type="GeneID" id="27815511"/>
<accession>A0A161I5N9</accession>